<feature type="domain" description="YoaP-like" evidence="2">
    <location>
        <begin position="201"/>
        <end position="244"/>
    </location>
</feature>
<keyword evidence="4" id="KW-1185">Reference proteome</keyword>
<name>A0A1M6KAW1_PSEXY</name>
<dbReference type="SUPFAM" id="SSF55729">
    <property type="entry name" value="Acyl-CoA N-acyltransferases (Nat)"/>
    <property type="match status" value="1"/>
</dbReference>
<evidence type="ECO:0000313" key="3">
    <source>
        <dbReference type="EMBL" id="SHJ56091.1"/>
    </source>
</evidence>
<dbReference type="GO" id="GO:0016747">
    <property type="term" value="F:acyltransferase activity, transferring groups other than amino-acyl groups"/>
    <property type="evidence" value="ECO:0007669"/>
    <property type="project" value="InterPro"/>
</dbReference>
<organism evidence="3 4">
    <name type="scientific">Pseudobutyrivibrio xylanivorans DSM 14809</name>
    <dbReference type="NCBI Taxonomy" id="1123012"/>
    <lineage>
        <taxon>Bacteria</taxon>
        <taxon>Bacillati</taxon>
        <taxon>Bacillota</taxon>
        <taxon>Clostridia</taxon>
        <taxon>Lachnospirales</taxon>
        <taxon>Lachnospiraceae</taxon>
        <taxon>Pseudobutyrivibrio</taxon>
    </lineage>
</organism>
<dbReference type="Pfam" id="PF00583">
    <property type="entry name" value="Acetyltransf_1"/>
    <property type="match status" value="1"/>
</dbReference>
<proteinExistence type="predicted"/>
<dbReference type="Pfam" id="PF14268">
    <property type="entry name" value="YoaP"/>
    <property type="match status" value="1"/>
</dbReference>
<evidence type="ECO:0000259" key="1">
    <source>
        <dbReference type="Pfam" id="PF00583"/>
    </source>
</evidence>
<reference evidence="3 4" key="1">
    <citation type="submission" date="2016-11" db="EMBL/GenBank/DDBJ databases">
        <authorList>
            <person name="Jaros S."/>
            <person name="Januszkiewicz K."/>
            <person name="Wedrychowicz H."/>
        </authorList>
    </citation>
    <scope>NUCLEOTIDE SEQUENCE [LARGE SCALE GENOMIC DNA]</scope>
    <source>
        <strain evidence="3 4">DSM 14809</strain>
    </source>
</reference>
<protein>
    <submittedName>
        <fullName evidence="3">YoaP-like</fullName>
    </submittedName>
</protein>
<sequence length="257" mass="29382">MEYIRVSKDNLEEEHICCAISNNKDIQVSSKKAWLADRFDEGLVFLKSVERGKCFIEYIPAEYAWNPINAPEYMYIDCLWVSGSLKGHGYSSDLLNECIKDSKEKGKKGICILSAAKKKPFLSDPKFLAFKGFQVCDEADNGIQLWYLSFEKSVETPCFKECAKYPRIDEKGYVLYYTNQCPFNAKYVPVLEETAKNNGIPFRAIRIETRDQAQNAPTPITTYALFCDGDYVTNEQMNDKKFLKLVNAKAKRKPGDS</sequence>
<dbReference type="InterPro" id="IPR025685">
    <property type="entry name" value="YoaP-like_dom"/>
</dbReference>
<dbReference type="InterPro" id="IPR016181">
    <property type="entry name" value="Acyl_CoA_acyltransferase"/>
</dbReference>
<dbReference type="EMBL" id="FQYQ01000029">
    <property type="protein sequence ID" value="SHJ56091.1"/>
    <property type="molecule type" value="Genomic_DNA"/>
</dbReference>
<evidence type="ECO:0000259" key="2">
    <source>
        <dbReference type="Pfam" id="PF14268"/>
    </source>
</evidence>
<dbReference type="Proteomes" id="UP000184185">
    <property type="component" value="Unassembled WGS sequence"/>
</dbReference>
<dbReference type="STRING" id="185007.SAMN02910350_01666"/>
<dbReference type="Gene3D" id="3.40.630.30">
    <property type="match status" value="1"/>
</dbReference>
<dbReference type="OrthoDB" id="3172674at2"/>
<feature type="domain" description="N-acetyltransferase" evidence="1">
    <location>
        <begin position="24"/>
        <end position="112"/>
    </location>
</feature>
<evidence type="ECO:0000313" key="4">
    <source>
        <dbReference type="Proteomes" id="UP000184185"/>
    </source>
</evidence>
<dbReference type="RefSeq" id="WP_072919129.1">
    <property type="nucleotide sequence ID" value="NZ_FQYQ01000029.1"/>
</dbReference>
<dbReference type="CDD" id="cd04301">
    <property type="entry name" value="NAT_SF"/>
    <property type="match status" value="1"/>
</dbReference>
<gene>
    <name evidence="3" type="ORF">SAMN02745725_02811</name>
</gene>
<accession>A0A1M6KAW1</accession>
<dbReference type="InterPro" id="IPR000182">
    <property type="entry name" value="GNAT_dom"/>
</dbReference>
<dbReference type="AlphaFoldDB" id="A0A1M6KAW1"/>